<dbReference type="Proteomes" id="UP001156690">
    <property type="component" value="Unassembled WGS sequence"/>
</dbReference>
<keyword evidence="1" id="KW-0732">Signal</keyword>
<dbReference type="EMBL" id="BSNX01000075">
    <property type="protein sequence ID" value="GLQ76060.1"/>
    <property type="molecule type" value="Genomic_DNA"/>
</dbReference>
<gene>
    <name evidence="2" type="ORF">GCM10007932_54230</name>
</gene>
<feature type="chain" id="PRO_5043618876" evidence="1">
    <location>
        <begin position="21"/>
        <end position="155"/>
    </location>
</feature>
<evidence type="ECO:0000313" key="3">
    <source>
        <dbReference type="Proteomes" id="UP001156690"/>
    </source>
</evidence>
<comment type="caution">
    <text evidence="2">The sequence shown here is derived from an EMBL/GenBank/DDBJ whole genome shotgun (WGS) entry which is preliminary data.</text>
</comment>
<organism evidence="2 3">
    <name type="scientific">Vibrio penaeicida</name>
    <dbReference type="NCBI Taxonomy" id="104609"/>
    <lineage>
        <taxon>Bacteria</taxon>
        <taxon>Pseudomonadati</taxon>
        <taxon>Pseudomonadota</taxon>
        <taxon>Gammaproteobacteria</taxon>
        <taxon>Vibrionales</taxon>
        <taxon>Vibrionaceae</taxon>
        <taxon>Vibrio</taxon>
    </lineage>
</organism>
<evidence type="ECO:0000313" key="2">
    <source>
        <dbReference type="EMBL" id="GLQ76060.1"/>
    </source>
</evidence>
<evidence type="ECO:0000256" key="1">
    <source>
        <dbReference type="SAM" id="SignalP"/>
    </source>
</evidence>
<feature type="signal peptide" evidence="1">
    <location>
        <begin position="1"/>
        <end position="20"/>
    </location>
</feature>
<protein>
    <submittedName>
        <fullName evidence="2">Uncharacterized protein</fullName>
    </submittedName>
</protein>
<proteinExistence type="predicted"/>
<sequence>MTKSILPLLLVLPFASATHATDLCPDDQLLIEGCSFGKKSVSVCTASENTILYRYGTDEKIEMEIESPVKMARSSYSGGGAGFVLFENGRYNYIVFSRIMRGERQEDGSFEHISEAGIIVEKDESEIATLMCKAEMVWGEGDFPEHEELVDFRYY</sequence>
<dbReference type="AlphaFoldDB" id="A0AAV5NZT3"/>
<reference evidence="3" key="1">
    <citation type="journal article" date="2019" name="Int. J. Syst. Evol. Microbiol.">
        <title>The Global Catalogue of Microorganisms (GCM) 10K type strain sequencing project: providing services to taxonomists for standard genome sequencing and annotation.</title>
        <authorList>
            <consortium name="The Broad Institute Genomics Platform"/>
            <consortium name="The Broad Institute Genome Sequencing Center for Infectious Disease"/>
            <person name="Wu L."/>
            <person name="Ma J."/>
        </authorList>
    </citation>
    <scope>NUCLEOTIDE SEQUENCE [LARGE SCALE GENOMIC DNA]</scope>
    <source>
        <strain evidence="3">NBRC 15640</strain>
    </source>
</reference>
<accession>A0AAV5NZT3</accession>
<keyword evidence="3" id="KW-1185">Reference proteome</keyword>
<dbReference type="RefSeq" id="WP_224055665.1">
    <property type="nucleotide sequence ID" value="NZ_AP025145.1"/>
</dbReference>
<name>A0AAV5NZT3_9VIBR</name>